<evidence type="ECO:0000313" key="2">
    <source>
        <dbReference type="Proteomes" id="UP000009340"/>
    </source>
</evidence>
<protein>
    <submittedName>
        <fullName evidence="1">Uncharacterized protein</fullName>
    </submittedName>
</protein>
<evidence type="ECO:0000313" key="1">
    <source>
        <dbReference type="EMBL" id="CCJ73032.1"/>
    </source>
</evidence>
<comment type="caution">
    <text evidence="1">The sequence shown here is derived from an EMBL/GenBank/DDBJ whole genome shotgun (WGS) entry which is preliminary data.</text>
</comment>
<name>K8AFL4_9ENTR</name>
<proteinExistence type="predicted"/>
<gene>
    <name evidence="1" type="ORF">BN137_2403</name>
</gene>
<accession>K8AFL4</accession>
<sequence length="37" mass="4140">MAIQAACEDVRREAHKTQVIRANIAKHPAARPGFLLR</sequence>
<reference evidence="1" key="1">
    <citation type="submission" date="2012-07" db="EMBL/GenBank/DDBJ databases">
        <authorList>
            <person name="Cummings C."/>
        </authorList>
    </citation>
    <scope>NUCLEOTIDE SEQUENCE</scope>
    <source>
        <strain evidence="1">1330</strain>
    </source>
</reference>
<dbReference type="EMBL" id="CAKW01000085">
    <property type="protein sequence ID" value="CCJ73032.1"/>
    <property type="molecule type" value="Genomic_DNA"/>
</dbReference>
<organism evidence="1 2">
    <name type="scientific">Cronobacter condimenti 1330</name>
    <dbReference type="NCBI Taxonomy" id="1073999"/>
    <lineage>
        <taxon>Bacteria</taxon>
        <taxon>Pseudomonadati</taxon>
        <taxon>Pseudomonadota</taxon>
        <taxon>Gammaproteobacteria</taxon>
        <taxon>Enterobacterales</taxon>
        <taxon>Enterobacteriaceae</taxon>
        <taxon>Cronobacter</taxon>
    </lineage>
</organism>
<dbReference type="Proteomes" id="UP000009340">
    <property type="component" value="Unassembled WGS sequence"/>
</dbReference>
<dbReference type="AlphaFoldDB" id="K8AFL4"/>